<feature type="domain" description="Amidohydrolase-related" evidence="3">
    <location>
        <begin position="55"/>
        <end position="436"/>
    </location>
</feature>
<dbReference type="Gene3D" id="2.30.40.10">
    <property type="entry name" value="Urease, subunit C, domain 1"/>
    <property type="match status" value="1"/>
</dbReference>
<dbReference type="Proteomes" id="UP001281217">
    <property type="component" value="Unassembled WGS sequence"/>
</dbReference>
<dbReference type="PANTHER" id="PTHR43794">
    <property type="entry name" value="AMINOHYDROLASE SSNA-RELATED"/>
    <property type="match status" value="1"/>
</dbReference>
<dbReference type="PANTHER" id="PTHR43794:SF11">
    <property type="entry name" value="AMIDOHYDROLASE-RELATED DOMAIN-CONTAINING PROTEIN"/>
    <property type="match status" value="1"/>
</dbReference>
<dbReference type="EMBL" id="JAVRDO010000009">
    <property type="protein sequence ID" value="MDX9688432.1"/>
    <property type="molecule type" value="Genomic_DNA"/>
</dbReference>
<accession>A0ABU5C081</accession>
<dbReference type="InterPro" id="IPR032466">
    <property type="entry name" value="Metal_Hydrolase"/>
</dbReference>
<evidence type="ECO:0000256" key="2">
    <source>
        <dbReference type="ARBA" id="ARBA00022801"/>
    </source>
</evidence>
<evidence type="ECO:0000313" key="5">
    <source>
        <dbReference type="Proteomes" id="UP001281217"/>
    </source>
</evidence>
<proteinExistence type="inferred from homology"/>
<evidence type="ECO:0000313" key="4">
    <source>
        <dbReference type="EMBL" id="MDX9688432.1"/>
    </source>
</evidence>
<dbReference type="Pfam" id="PF01979">
    <property type="entry name" value="Amidohydro_1"/>
    <property type="match status" value="1"/>
</dbReference>
<evidence type="ECO:0000256" key="1">
    <source>
        <dbReference type="ARBA" id="ARBA00006745"/>
    </source>
</evidence>
<keyword evidence="2" id="KW-0378">Hydrolase</keyword>
<gene>
    <name evidence="4" type="ORF">RED13_002888</name>
</gene>
<evidence type="ECO:0000259" key="3">
    <source>
        <dbReference type="Pfam" id="PF01979"/>
    </source>
</evidence>
<protein>
    <submittedName>
        <fullName evidence="4">Amidohydrolase</fullName>
    </submittedName>
</protein>
<dbReference type="InterPro" id="IPR006680">
    <property type="entry name" value="Amidohydro-rel"/>
</dbReference>
<keyword evidence="5" id="KW-1185">Reference proteome</keyword>
<dbReference type="InterPro" id="IPR011059">
    <property type="entry name" value="Metal-dep_hydrolase_composite"/>
</dbReference>
<dbReference type="InterPro" id="IPR050287">
    <property type="entry name" value="MTA/SAH_deaminase"/>
</dbReference>
<dbReference type="SUPFAM" id="SSF51556">
    <property type="entry name" value="Metallo-dependent hydrolases"/>
    <property type="match status" value="1"/>
</dbReference>
<name>A0ABU5C081_9GAMM</name>
<dbReference type="CDD" id="cd01298">
    <property type="entry name" value="ATZ_TRZ_like"/>
    <property type="match status" value="1"/>
</dbReference>
<dbReference type="Gene3D" id="3.20.20.140">
    <property type="entry name" value="Metal-dependent hydrolases"/>
    <property type="match status" value="1"/>
</dbReference>
<comment type="caution">
    <text evidence="4">The sequence shown here is derived from an EMBL/GenBank/DDBJ whole genome shotgun (WGS) entry which is preliminary data.</text>
</comment>
<dbReference type="RefSeq" id="WP_320331863.1">
    <property type="nucleotide sequence ID" value="NZ_JAVRDO010000009.1"/>
</dbReference>
<organism evidence="4 5">
    <name type="scientific">Halopseudomonas formosensis</name>
    <dbReference type="NCBI Taxonomy" id="1002526"/>
    <lineage>
        <taxon>Bacteria</taxon>
        <taxon>Pseudomonadati</taxon>
        <taxon>Pseudomonadota</taxon>
        <taxon>Gammaproteobacteria</taxon>
        <taxon>Pseudomonadales</taxon>
        <taxon>Pseudomonadaceae</taxon>
        <taxon>Halopseudomonas</taxon>
    </lineage>
</organism>
<sequence>MSILIRNATILAMDNLHGSTPFTGDVLIEGDSIRQLGTGLTAPEGATLIDGTGKLVMPGLINSHLHSGEALFKGRYDNMPLELWMLYSYPVLGTSSIDDRIIYLRSMLVAIEALKTGTTCITDDLFESPAQTLSQLNAAVQAYDDIGIRATVSGHMIDRPYMDTIPFSREFLPAECQTRLEQMTPPSAEDFIDFAKAAYREFHDRSGRIRFMVAPSAPQRCSDTLLQAADELARQWQVPLHTHIVETKVQGCTGPAHYGKTLIEHMHDLGVLHSGVTIAHSVWVTDRDIALMGDAGVSVVHNVISNQKLGAGIAPVRKLLDAGVNLALGTDGICSNDSARMFDVMKAAGLLHNVSTPDYSRWLNASEVIRAATLGGARSALIDNITGSLEVGKRADLLILDLQSINFLPLNDIRNHLVYCENGGSIEKVIVNGEIVVDSGRLTRVDEKALLAELRELMPAFLAYHGKVEQENAALAEGIAAIHRHCNGMDLGIQRLGTDSAWV</sequence>
<comment type="similarity">
    <text evidence="1">Belongs to the metallo-dependent hydrolases superfamily. ATZ/TRZ family.</text>
</comment>
<reference evidence="5" key="1">
    <citation type="submission" date="2023-07" db="EMBL/GenBank/DDBJ databases">
        <authorList>
            <person name="de Witt J."/>
        </authorList>
    </citation>
    <scope>NUCLEOTIDE SEQUENCE [LARGE SCALE GENOMIC DNA]</scope>
    <source>
        <strain evidence="5">FZJ</strain>
    </source>
</reference>
<dbReference type="SUPFAM" id="SSF51338">
    <property type="entry name" value="Composite domain of metallo-dependent hydrolases"/>
    <property type="match status" value="1"/>
</dbReference>